<feature type="transmembrane region" description="Helical" evidence="9">
    <location>
        <begin position="157"/>
        <end position="177"/>
    </location>
</feature>
<dbReference type="Pfam" id="PF12399">
    <property type="entry name" value="BCA_ABC_TP_C"/>
    <property type="match status" value="1"/>
</dbReference>
<evidence type="ECO:0000256" key="5">
    <source>
        <dbReference type="ARBA" id="ARBA00022741"/>
    </source>
</evidence>
<dbReference type="InterPro" id="IPR051120">
    <property type="entry name" value="ABC_AA/LPS_Transport"/>
</dbReference>
<keyword evidence="5" id="KW-0547">Nucleotide-binding</keyword>
<feature type="transmembrane region" description="Helical" evidence="9">
    <location>
        <begin position="245"/>
        <end position="269"/>
    </location>
</feature>
<dbReference type="SMART" id="SM00382">
    <property type="entry name" value="AAA"/>
    <property type="match status" value="1"/>
</dbReference>
<dbReference type="GO" id="GO:0015658">
    <property type="term" value="F:branched-chain amino acid transmembrane transporter activity"/>
    <property type="evidence" value="ECO:0007669"/>
    <property type="project" value="InterPro"/>
</dbReference>
<dbReference type="InterPro" id="IPR027417">
    <property type="entry name" value="P-loop_NTPase"/>
</dbReference>
<dbReference type="GO" id="GO:0016887">
    <property type="term" value="F:ATP hydrolysis activity"/>
    <property type="evidence" value="ECO:0007669"/>
    <property type="project" value="InterPro"/>
</dbReference>
<evidence type="ECO:0000256" key="1">
    <source>
        <dbReference type="ARBA" id="ARBA00004651"/>
    </source>
</evidence>
<gene>
    <name evidence="11" type="ORF">C7450_101746</name>
</gene>
<proteinExistence type="predicted"/>
<dbReference type="GO" id="GO:0005886">
    <property type="term" value="C:plasma membrane"/>
    <property type="evidence" value="ECO:0007669"/>
    <property type="project" value="UniProtKB-SubCell"/>
</dbReference>
<feature type="transmembrane region" description="Helical" evidence="9">
    <location>
        <begin position="79"/>
        <end position="100"/>
    </location>
</feature>
<dbReference type="InterPro" id="IPR043428">
    <property type="entry name" value="LivM-like"/>
</dbReference>
<evidence type="ECO:0000259" key="10">
    <source>
        <dbReference type="PROSITE" id="PS50893"/>
    </source>
</evidence>
<dbReference type="EMBL" id="QJJK01000001">
    <property type="protein sequence ID" value="PXW64985.1"/>
    <property type="molecule type" value="Genomic_DNA"/>
</dbReference>
<evidence type="ECO:0000313" key="11">
    <source>
        <dbReference type="EMBL" id="PXW64985.1"/>
    </source>
</evidence>
<evidence type="ECO:0000256" key="9">
    <source>
        <dbReference type="SAM" id="Phobius"/>
    </source>
</evidence>
<dbReference type="SUPFAM" id="SSF52540">
    <property type="entry name" value="P-loop containing nucleoside triphosphate hydrolases"/>
    <property type="match status" value="1"/>
</dbReference>
<keyword evidence="8 9" id="KW-0472">Membrane</keyword>
<dbReference type="InterPro" id="IPR003439">
    <property type="entry name" value="ABC_transporter-like_ATP-bd"/>
</dbReference>
<evidence type="ECO:0000256" key="3">
    <source>
        <dbReference type="ARBA" id="ARBA00022475"/>
    </source>
</evidence>
<dbReference type="CDD" id="cd03219">
    <property type="entry name" value="ABC_Mj1267_LivG_branched"/>
    <property type="match status" value="1"/>
</dbReference>
<organism evidence="11 12">
    <name type="scientific">Chelatococcus asaccharovorans</name>
    <dbReference type="NCBI Taxonomy" id="28210"/>
    <lineage>
        <taxon>Bacteria</taxon>
        <taxon>Pseudomonadati</taxon>
        <taxon>Pseudomonadota</taxon>
        <taxon>Alphaproteobacteria</taxon>
        <taxon>Hyphomicrobiales</taxon>
        <taxon>Chelatococcaceae</taxon>
        <taxon>Chelatococcus</taxon>
    </lineage>
</organism>
<dbReference type="InterPro" id="IPR001851">
    <property type="entry name" value="ABC_transp_permease"/>
</dbReference>
<dbReference type="GO" id="GO:0005524">
    <property type="term" value="F:ATP binding"/>
    <property type="evidence" value="ECO:0007669"/>
    <property type="project" value="UniProtKB-KW"/>
</dbReference>
<feature type="transmembrane region" description="Helical" evidence="9">
    <location>
        <begin position="52"/>
        <end position="73"/>
    </location>
</feature>
<dbReference type="FunFam" id="3.40.50.300:FF:000421">
    <property type="entry name" value="Branched-chain amino acid ABC transporter ATP-binding protein"/>
    <property type="match status" value="1"/>
</dbReference>
<dbReference type="Proteomes" id="UP000248021">
    <property type="component" value="Unassembled WGS sequence"/>
</dbReference>
<comment type="caution">
    <text evidence="11">The sequence shown here is derived from an EMBL/GenBank/DDBJ whole genome shotgun (WGS) entry which is preliminary data.</text>
</comment>
<evidence type="ECO:0000256" key="6">
    <source>
        <dbReference type="ARBA" id="ARBA00022840"/>
    </source>
</evidence>
<evidence type="ECO:0000256" key="7">
    <source>
        <dbReference type="ARBA" id="ARBA00022989"/>
    </source>
</evidence>
<evidence type="ECO:0000256" key="4">
    <source>
        <dbReference type="ARBA" id="ARBA00022692"/>
    </source>
</evidence>
<dbReference type="AlphaFoldDB" id="A0A2V3UHY7"/>
<keyword evidence="7 9" id="KW-1133">Transmembrane helix</keyword>
<dbReference type="OrthoDB" id="9805029at2"/>
<keyword evidence="6" id="KW-0067">ATP-binding</keyword>
<comment type="subcellular location">
    <subcellularLocation>
        <location evidence="1">Cell membrane</location>
        <topology evidence="1">Multi-pass membrane protein</topology>
    </subcellularLocation>
</comment>
<feature type="transmembrane region" description="Helical" evidence="9">
    <location>
        <begin position="207"/>
        <end position="225"/>
    </location>
</feature>
<dbReference type="CDD" id="cd06581">
    <property type="entry name" value="TM_PBP1_LivM_like"/>
    <property type="match status" value="1"/>
</dbReference>
<dbReference type="PANTHER" id="PTHR45772">
    <property type="entry name" value="CONSERVED COMPONENT OF ABC TRANSPORTER FOR NATURAL AMINO ACIDS-RELATED"/>
    <property type="match status" value="1"/>
</dbReference>
<feature type="transmembrane region" description="Helical" evidence="9">
    <location>
        <begin position="281"/>
        <end position="303"/>
    </location>
</feature>
<keyword evidence="12" id="KW-1185">Reference proteome</keyword>
<keyword evidence="3" id="KW-1003">Cell membrane</keyword>
<evidence type="ECO:0000313" key="12">
    <source>
        <dbReference type="Proteomes" id="UP000248021"/>
    </source>
</evidence>
<feature type="domain" description="ABC transporter" evidence="10">
    <location>
        <begin position="329"/>
        <end position="576"/>
    </location>
</feature>
<accession>A0A2V3UHY7</accession>
<evidence type="ECO:0000256" key="2">
    <source>
        <dbReference type="ARBA" id="ARBA00022448"/>
    </source>
</evidence>
<dbReference type="PANTHER" id="PTHR45772:SF4">
    <property type="entry name" value="ABC TRANSPORTER ATP-BINDING PROTEIN"/>
    <property type="match status" value="1"/>
</dbReference>
<feature type="transmembrane region" description="Helical" evidence="9">
    <location>
        <begin position="25"/>
        <end position="45"/>
    </location>
</feature>
<dbReference type="RefSeq" id="WP_110372997.1">
    <property type="nucleotide sequence ID" value="NZ_JAHBRY010000001.1"/>
</dbReference>
<dbReference type="PROSITE" id="PS50893">
    <property type="entry name" value="ABC_TRANSPORTER_2"/>
    <property type="match status" value="1"/>
</dbReference>
<reference evidence="11 12" key="1">
    <citation type="submission" date="2018-05" db="EMBL/GenBank/DDBJ databases">
        <title>Genomic Encyclopedia of Type Strains, Phase IV (KMG-IV): sequencing the most valuable type-strain genomes for metagenomic binning, comparative biology and taxonomic classification.</title>
        <authorList>
            <person name="Goeker M."/>
        </authorList>
    </citation>
    <scope>NUCLEOTIDE SEQUENCE [LARGE SCALE GENOMIC DNA]</scope>
    <source>
        <strain evidence="11 12">DSM 6462</strain>
    </source>
</reference>
<dbReference type="Pfam" id="PF00005">
    <property type="entry name" value="ABC_tran"/>
    <property type="match status" value="1"/>
</dbReference>
<keyword evidence="2" id="KW-0813">Transport</keyword>
<evidence type="ECO:0000256" key="8">
    <source>
        <dbReference type="ARBA" id="ARBA00023136"/>
    </source>
</evidence>
<keyword evidence="4 9" id="KW-0812">Transmembrane</keyword>
<dbReference type="InterPro" id="IPR032823">
    <property type="entry name" value="BCA_ABC_TP_C"/>
</dbReference>
<dbReference type="Gene3D" id="3.40.50.300">
    <property type="entry name" value="P-loop containing nucleotide triphosphate hydrolases"/>
    <property type="match status" value="1"/>
</dbReference>
<name>A0A2V3UHY7_9HYPH</name>
<dbReference type="InterPro" id="IPR003593">
    <property type="entry name" value="AAA+_ATPase"/>
</dbReference>
<sequence length="585" mass="62077">MRRILIVMALALAVAAPFLLAGQSYYSGLLAYAAVLAIFGLSINLTVGYLGLISFGHAAFFGLGAYVAGLAIVNFGVNYWVTLLFAPIPAALLGALVGFASVRLGGAYFAIATLTTAEILRLVVSNWIDLTRGPLGLIVRRPRVETLESLGLVFHQYYLLATLLGLGLAVLIVHRLLESPTGRSWKVIRESNALAESIGIPTMRQRVMAIALSGGLAGFAGVLFIPRTLVLTPDLFNPMLSATGLLIAILGGKGTLIGPLLGGAIFAALPETLRFVDEYRIAIFALILLAVIRIQPAGLAPLFHLTRPFRTPGAPAKGGEIAFEPSPRLVVTDLTKRFGGLTAVDNVSMTIEPGELVGIIGPNGAGKTTCLSLISGFTPPTAGEIRYGERKVTGDSPSSLVNEGLARTFQQAALCGSQTVFENVLAATSCPEPASLLSSVLRGPGWRAREARRVRRAWECLAFVGLTERAALEAGSLPYGEQKMLAIAVSLATQPRLLMLDEPAAGLNHTEANRLADLLRSLRQRGLTIVLVDHNLRMMMALCDRIIVLDRGRLIAQGTPAEIQADKAVIAAYLGGYTAEEAQNA</sequence>
<protein>
    <submittedName>
        <fullName evidence="11">Branched-chain amino acid transport system permease protein</fullName>
    </submittedName>
</protein>
<dbReference type="Pfam" id="PF02653">
    <property type="entry name" value="BPD_transp_2"/>
    <property type="match status" value="1"/>
</dbReference>